<keyword evidence="3" id="KW-1185">Reference proteome</keyword>
<proteinExistence type="predicted"/>
<feature type="region of interest" description="Disordered" evidence="1">
    <location>
        <begin position="1"/>
        <end position="54"/>
    </location>
</feature>
<evidence type="ECO:0000313" key="3">
    <source>
        <dbReference type="Proteomes" id="UP001437256"/>
    </source>
</evidence>
<feature type="region of interest" description="Disordered" evidence="1">
    <location>
        <begin position="251"/>
        <end position="270"/>
    </location>
</feature>
<comment type="caution">
    <text evidence="2">The sequence shown here is derived from an EMBL/GenBank/DDBJ whole genome shotgun (WGS) entry which is preliminary data.</text>
</comment>
<feature type="compositionally biased region" description="Basic and acidic residues" evidence="1">
    <location>
        <begin position="1"/>
        <end position="17"/>
    </location>
</feature>
<evidence type="ECO:0000256" key="1">
    <source>
        <dbReference type="SAM" id="MobiDB-lite"/>
    </source>
</evidence>
<protein>
    <submittedName>
        <fullName evidence="2">Uncharacterized protein</fullName>
    </submittedName>
</protein>
<organism evidence="2 3">
    <name type="scientific">Marasmius tenuissimus</name>
    <dbReference type="NCBI Taxonomy" id="585030"/>
    <lineage>
        <taxon>Eukaryota</taxon>
        <taxon>Fungi</taxon>
        <taxon>Dikarya</taxon>
        <taxon>Basidiomycota</taxon>
        <taxon>Agaricomycotina</taxon>
        <taxon>Agaricomycetes</taxon>
        <taxon>Agaricomycetidae</taxon>
        <taxon>Agaricales</taxon>
        <taxon>Marasmiineae</taxon>
        <taxon>Marasmiaceae</taxon>
        <taxon>Marasmius</taxon>
    </lineage>
</organism>
<feature type="compositionally biased region" description="Basic and acidic residues" evidence="1">
    <location>
        <begin position="82"/>
        <end position="92"/>
    </location>
</feature>
<sequence>MDAHSYRPTAIRRDPSYRKPAPVYIPSPPSSPPPSSPVLSRTRSRPPLPHDWKAASEHAVVGDFALSEPGTHHDRVEEVVLDARSECHDRPTTARKKERIPPSPRSPRRELPRVPQTLKSPTPPLSAHNRKRRLPDVDPSARVSIPVIQASGSNRSTNVSGHVQAPERFIGKLEPLRYIPTTVERPRHHRTPSTTQPSFKTEISTVSTVTLVAPGSIASGTLRSHGDVTPEAEWQLEVPVFPSHNPMHVVKIPGRDEKSSKPLKPQPQITRRGSMNCWDSSILAIKDVLCHAFGGCFGASSR</sequence>
<feature type="compositionally biased region" description="Pro residues" evidence="1">
    <location>
        <begin position="23"/>
        <end position="36"/>
    </location>
</feature>
<dbReference type="EMBL" id="JBBXMP010000005">
    <property type="protein sequence ID" value="KAL0070699.1"/>
    <property type="molecule type" value="Genomic_DNA"/>
</dbReference>
<evidence type="ECO:0000313" key="2">
    <source>
        <dbReference type="EMBL" id="KAL0070699.1"/>
    </source>
</evidence>
<feature type="region of interest" description="Disordered" evidence="1">
    <location>
        <begin position="82"/>
        <end position="141"/>
    </location>
</feature>
<gene>
    <name evidence="2" type="ORF">AAF712_001920</name>
</gene>
<reference evidence="2 3" key="1">
    <citation type="submission" date="2024-05" db="EMBL/GenBank/DDBJ databases">
        <title>A draft genome resource for the thread blight pathogen Marasmius tenuissimus strain MS-2.</title>
        <authorList>
            <person name="Yulfo-Soto G.E."/>
            <person name="Baruah I.K."/>
            <person name="Amoako-Attah I."/>
            <person name="Bukari Y."/>
            <person name="Meinhardt L.W."/>
            <person name="Bailey B.A."/>
            <person name="Cohen S.P."/>
        </authorList>
    </citation>
    <scope>NUCLEOTIDE SEQUENCE [LARGE SCALE GENOMIC DNA]</scope>
    <source>
        <strain evidence="2 3">MS-2</strain>
    </source>
</reference>
<dbReference type="Proteomes" id="UP001437256">
    <property type="component" value="Unassembled WGS sequence"/>
</dbReference>
<name>A0ABR3ABL2_9AGAR</name>
<accession>A0ABR3ABL2</accession>